<reference evidence="1" key="1">
    <citation type="submission" date="2021-01" db="EMBL/GenBank/DDBJ databases">
        <title>Whole genome shotgun sequence of Rugosimonospora africana NBRC 104875.</title>
        <authorList>
            <person name="Komaki H."/>
            <person name="Tamura T."/>
        </authorList>
    </citation>
    <scope>NUCLEOTIDE SEQUENCE</scope>
    <source>
        <strain evidence="1">NBRC 104875</strain>
    </source>
</reference>
<gene>
    <name evidence="1" type="ORF">Raf01_86170</name>
</gene>
<keyword evidence="2" id="KW-1185">Reference proteome</keyword>
<protein>
    <submittedName>
        <fullName evidence="1">Uncharacterized protein</fullName>
    </submittedName>
</protein>
<evidence type="ECO:0000313" key="1">
    <source>
        <dbReference type="EMBL" id="GIH20445.1"/>
    </source>
</evidence>
<proteinExistence type="predicted"/>
<organism evidence="1 2">
    <name type="scientific">Rugosimonospora africana</name>
    <dbReference type="NCBI Taxonomy" id="556532"/>
    <lineage>
        <taxon>Bacteria</taxon>
        <taxon>Bacillati</taxon>
        <taxon>Actinomycetota</taxon>
        <taxon>Actinomycetes</taxon>
        <taxon>Micromonosporales</taxon>
        <taxon>Micromonosporaceae</taxon>
        <taxon>Rugosimonospora</taxon>
    </lineage>
</organism>
<accession>A0A8J3QZY7</accession>
<dbReference type="EMBL" id="BONZ01000096">
    <property type="protein sequence ID" value="GIH20445.1"/>
    <property type="molecule type" value="Genomic_DNA"/>
</dbReference>
<dbReference type="Proteomes" id="UP000642748">
    <property type="component" value="Unassembled WGS sequence"/>
</dbReference>
<dbReference type="AlphaFoldDB" id="A0A8J3QZY7"/>
<name>A0A8J3QZY7_9ACTN</name>
<dbReference type="RefSeq" id="WP_203923869.1">
    <property type="nucleotide sequence ID" value="NZ_BONZ01000096.1"/>
</dbReference>
<sequence length="79" mass="8162">MNDGPPNTSYAVDASGVSAPVTFRTGVKGNGRVQVTNVRPPVGWTATVRWRPATSGCLAAVAVRAAVPCIPWESAAQVI</sequence>
<evidence type="ECO:0000313" key="2">
    <source>
        <dbReference type="Proteomes" id="UP000642748"/>
    </source>
</evidence>
<comment type="caution">
    <text evidence="1">The sequence shown here is derived from an EMBL/GenBank/DDBJ whole genome shotgun (WGS) entry which is preliminary data.</text>
</comment>